<keyword evidence="2" id="KW-0964">Secreted</keyword>
<dbReference type="GO" id="GO:0006508">
    <property type="term" value="P:proteolysis"/>
    <property type="evidence" value="ECO:0007669"/>
    <property type="project" value="UniProtKB-KW"/>
</dbReference>
<feature type="domain" description="FIMAH" evidence="16">
    <location>
        <begin position="1235"/>
        <end position="1315"/>
    </location>
</feature>
<feature type="active site" description="Charge relay system" evidence="8 9">
    <location>
        <position position="256"/>
    </location>
</feature>
<comment type="similarity">
    <text evidence="1 9 10">Belongs to the peptidase S8 family.</text>
</comment>
<dbReference type="Pfam" id="PF22888">
    <property type="entry name" value="FIMAH"/>
    <property type="match status" value="1"/>
</dbReference>
<keyword evidence="4 12" id="KW-0732">Signal</keyword>
<feature type="domain" description="C5a peptidase/Subtilisin-like protease SBT2-like Fn3-like" evidence="15">
    <location>
        <begin position="663"/>
        <end position="787"/>
    </location>
</feature>
<dbReference type="InterPro" id="IPR022398">
    <property type="entry name" value="Peptidase_S8_His-AS"/>
</dbReference>
<reference evidence="17" key="1">
    <citation type="journal article" date="2014" name="Int. J. Syst. Evol. Microbiol.">
        <title>Complete genome sequence of Corynebacterium casei LMG S-19264T (=DSM 44701T), isolated from a smear-ripened cheese.</title>
        <authorList>
            <consortium name="US DOE Joint Genome Institute (JGI-PGF)"/>
            <person name="Walter F."/>
            <person name="Albersmeier A."/>
            <person name="Kalinowski J."/>
            <person name="Ruckert C."/>
        </authorList>
    </citation>
    <scope>NUCLEOTIDE SEQUENCE</scope>
    <source>
        <strain evidence="17">CGMCC 1.15454</strain>
    </source>
</reference>
<dbReference type="InterPro" id="IPR046450">
    <property type="entry name" value="PA_dom_sf"/>
</dbReference>
<dbReference type="InterPro" id="IPR054470">
    <property type="entry name" value="FIMAH_dom"/>
</dbReference>
<dbReference type="InterPro" id="IPR034216">
    <property type="entry name" value="C5a_Peptidase"/>
</dbReference>
<evidence type="ECO:0000256" key="11">
    <source>
        <dbReference type="SAM" id="Coils"/>
    </source>
</evidence>
<feature type="domain" description="PA" evidence="14">
    <location>
        <begin position="433"/>
        <end position="511"/>
    </location>
</feature>
<evidence type="ECO:0000256" key="8">
    <source>
        <dbReference type="PIRSR" id="PIRSR615500-1"/>
    </source>
</evidence>
<evidence type="ECO:0000259" key="14">
    <source>
        <dbReference type="Pfam" id="PF02225"/>
    </source>
</evidence>
<evidence type="ECO:0000256" key="5">
    <source>
        <dbReference type="ARBA" id="ARBA00022737"/>
    </source>
</evidence>
<dbReference type="RefSeq" id="WP_188725383.1">
    <property type="nucleotide sequence ID" value="NZ_BMJD01000023.1"/>
</dbReference>
<sequence>MLKRISVVILALLLAFSNYFYVSAAEITGKTLQQHTEKKVKPDAKKLKETTDPNKEVRVIVELKEAAPIEKATKKGVTFNSLQETEKNQLQQAAKQEQKTVKDKMKTEKIEADYLQEFTTVVNGFSAEVKQGDIEFIKKIPNVGKVHIVNEYKRPEVKPEMKYSKELVEAQKTWRDYGYKGEGMTVGVIDTGIDPSHRDMILSEDTEPAHTKQSVDQTVADQGLPGKFYTEKVPYGYNYMDENDEILDNIQGASMHGMHVAGTVGANGDEDNGGIKGIAPEAQLLALKVFGNDPEMQSTYGDIYVKAIDDSIKLGVDALNLSLGSPAGYVDPDAPEQQAVKRAVDNGVLVSISAGNSNKFAEGFYYPLASNPDYGLSGSPGVAEDSLQVASYENTYMDVDAVDYTIDDTEGSAPFLSAGNTDPSDYVKTSFEVVEAGLGAPEDFAGKDVKGKYALVQRGELAFTDKALNAQEAGAEGVIIYNNTDGIVSMATDNAIEIPQLFMLKNDGDKLATALKDGKSVTLNFNGGTATINNPGAGKMSDFTSWGLTPNLDFKPEITAPGGQILSTLNNDEYGLMSGTSMAAPHVAGGGALVLQYVDDKFGLDHADRVAMAKNIMMNTSKLVKLDGAYVSPRRQGAGLMQLHAALSTPVIVTEAKTNEAKVALKQITDNEVTFELTAKNLTDESVTYDVKANAQTDQPVANGNDTLVVPNQFAALELEKVATVNGEAVSQIEVPANGEATVTVTVDVSSVDEQLGEFFTNGYWLEGFVTLTDPTDTNPEISVPYVGFKGEWDKAPIMDKPMWDDETYYGMTGVATFQGKDEEGNDQYGFLGEDQQTAEIDPEKIAFSPNGDGVQDDALVILSFLRNAKEVKFNVLDENKEKVRTITTESYATKNYYDGGRAPMYSLSSSRKWDGKIAGKQAPEGKYFLQVEAVIDYDNAAWQSLELPVVLDTTAPDLDAKFDETTQKVTVDTEDNPEGIGLAYWDVQIDGKSILDKPYADGETEHKLTKKLQPGQTLTVVAVDYAGNETSKEAVTGEDTTMPDLHLKTPEFLGVETSREVEVTGYVTDKSGIKEVTVDGEKAKVVYNEEQDRYDFSVTIKHNKDGYFFHRIKAVDNAGNEAEIGRRYFVDTEKAKLKVKAAKKTDADTIQVAATVTDNFDDIRLYVNGNEIYKHELSEPYGMNGFEKKINDIQLDLKDGKNEFEFKVVDLGGHVTKKTIVVEKEDGATESNVEAMLTLVDQYQQNGEIKNPIVTRLLKTQLTAIGHYADSGLQNKAVKHMKNFKSAIDYYKDNNLIAEDAAKTLNKHADNLIEKWQ</sequence>
<keyword evidence="6 9" id="KW-0378">Hydrolase</keyword>
<feature type="domain" description="Peptidase S8/S53" evidence="13">
    <location>
        <begin position="181"/>
        <end position="639"/>
    </location>
</feature>
<proteinExistence type="inferred from homology"/>
<evidence type="ECO:0000256" key="6">
    <source>
        <dbReference type="ARBA" id="ARBA00022801"/>
    </source>
</evidence>
<dbReference type="PANTHER" id="PTHR43399">
    <property type="entry name" value="SUBTILISIN-RELATED"/>
    <property type="match status" value="1"/>
</dbReference>
<accession>A0A9W5TZ54</accession>
<dbReference type="Gene3D" id="3.50.30.30">
    <property type="match status" value="1"/>
</dbReference>
<organism evidence="17 18">
    <name type="scientific">Lentibacillus populi</name>
    <dbReference type="NCBI Taxonomy" id="1827502"/>
    <lineage>
        <taxon>Bacteria</taxon>
        <taxon>Bacillati</taxon>
        <taxon>Bacillota</taxon>
        <taxon>Bacilli</taxon>
        <taxon>Bacillales</taxon>
        <taxon>Bacillaceae</taxon>
        <taxon>Lentibacillus</taxon>
    </lineage>
</organism>
<dbReference type="Proteomes" id="UP000621492">
    <property type="component" value="Unassembled WGS sequence"/>
</dbReference>
<evidence type="ECO:0000259" key="15">
    <source>
        <dbReference type="Pfam" id="PF06280"/>
    </source>
</evidence>
<name>A0A9W5TZ54_9BACI</name>
<dbReference type="PRINTS" id="PR00723">
    <property type="entry name" value="SUBTILISIN"/>
</dbReference>
<evidence type="ECO:0000256" key="12">
    <source>
        <dbReference type="SAM" id="SignalP"/>
    </source>
</evidence>
<evidence type="ECO:0000313" key="18">
    <source>
        <dbReference type="Proteomes" id="UP000621492"/>
    </source>
</evidence>
<evidence type="ECO:0000256" key="9">
    <source>
        <dbReference type="PROSITE-ProRule" id="PRU01240"/>
    </source>
</evidence>
<dbReference type="InterPro" id="IPR051048">
    <property type="entry name" value="Peptidase_S8/S53_subtilisin"/>
</dbReference>
<feature type="chain" id="PRO_5040877930" description="Lactocepin" evidence="12">
    <location>
        <begin position="25"/>
        <end position="1318"/>
    </location>
</feature>
<feature type="signal peptide" evidence="12">
    <location>
        <begin position="1"/>
        <end position="24"/>
    </location>
</feature>
<evidence type="ECO:0000256" key="3">
    <source>
        <dbReference type="ARBA" id="ARBA00022670"/>
    </source>
</evidence>
<dbReference type="InterPro" id="IPR003137">
    <property type="entry name" value="PA_domain"/>
</dbReference>
<dbReference type="EMBL" id="BMJD01000023">
    <property type="protein sequence ID" value="GGB48574.1"/>
    <property type="molecule type" value="Genomic_DNA"/>
</dbReference>
<dbReference type="InterPro" id="IPR015500">
    <property type="entry name" value="Peptidase_S8_subtilisin-rel"/>
</dbReference>
<keyword evidence="11" id="KW-0175">Coiled coil</keyword>
<dbReference type="SUPFAM" id="SSF52025">
    <property type="entry name" value="PA domain"/>
    <property type="match status" value="1"/>
</dbReference>
<dbReference type="InterPro" id="IPR010435">
    <property type="entry name" value="C5a/SBT2-like_Fn3"/>
</dbReference>
<evidence type="ECO:0000259" key="13">
    <source>
        <dbReference type="Pfam" id="PF00082"/>
    </source>
</evidence>
<evidence type="ECO:0000256" key="1">
    <source>
        <dbReference type="ARBA" id="ARBA00011073"/>
    </source>
</evidence>
<dbReference type="InterPro" id="IPR036852">
    <property type="entry name" value="Peptidase_S8/S53_dom_sf"/>
</dbReference>
<evidence type="ECO:0000256" key="10">
    <source>
        <dbReference type="RuleBase" id="RU003355"/>
    </source>
</evidence>
<dbReference type="Gene3D" id="3.40.50.200">
    <property type="entry name" value="Peptidase S8/S53 domain"/>
    <property type="match status" value="1"/>
</dbReference>
<evidence type="ECO:0000256" key="2">
    <source>
        <dbReference type="ARBA" id="ARBA00022525"/>
    </source>
</evidence>
<dbReference type="Pfam" id="PF02225">
    <property type="entry name" value="PA"/>
    <property type="match status" value="1"/>
</dbReference>
<dbReference type="Pfam" id="PF00082">
    <property type="entry name" value="Peptidase_S8"/>
    <property type="match status" value="1"/>
</dbReference>
<feature type="active site" description="Charge relay system" evidence="8 9">
    <location>
        <position position="190"/>
    </location>
</feature>
<evidence type="ECO:0000256" key="7">
    <source>
        <dbReference type="ARBA" id="ARBA00022825"/>
    </source>
</evidence>
<dbReference type="SUPFAM" id="SSF52743">
    <property type="entry name" value="Subtilisin-like"/>
    <property type="match status" value="1"/>
</dbReference>
<dbReference type="InterPro" id="IPR023827">
    <property type="entry name" value="Peptidase_S8_Asp-AS"/>
</dbReference>
<dbReference type="CDD" id="cd02133">
    <property type="entry name" value="PA_C5a_like"/>
    <property type="match status" value="1"/>
</dbReference>
<dbReference type="GO" id="GO:0004252">
    <property type="term" value="F:serine-type endopeptidase activity"/>
    <property type="evidence" value="ECO:0007669"/>
    <property type="project" value="UniProtKB-UniRule"/>
</dbReference>
<evidence type="ECO:0000259" key="16">
    <source>
        <dbReference type="Pfam" id="PF22888"/>
    </source>
</evidence>
<dbReference type="PROSITE" id="PS51892">
    <property type="entry name" value="SUBTILASE"/>
    <property type="match status" value="1"/>
</dbReference>
<keyword evidence="7 9" id="KW-0720">Serine protease</keyword>
<protein>
    <recommendedName>
        <fullName evidence="19">Lactocepin</fullName>
    </recommendedName>
</protein>
<dbReference type="PROSITE" id="PS00137">
    <property type="entry name" value="SUBTILASE_HIS"/>
    <property type="match status" value="1"/>
</dbReference>
<feature type="coiled-coil region" evidence="11">
    <location>
        <begin position="79"/>
        <end position="107"/>
    </location>
</feature>
<keyword evidence="5" id="KW-0677">Repeat</keyword>
<dbReference type="CDD" id="cd07475">
    <property type="entry name" value="Peptidases_S8_C5a_Peptidase"/>
    <property type="match status" value="1"/>
</dbReference>
<dbReference type="GO" id="GO:0016020">
    <property type="term" value="C:membrane"/>
    <property type="evidence" value="ECO:0007669"/>
    <property type="project" value="InterPro"/>
</dbReference>
<comment type="caution">
    <text evidence="17">The sequence shown here is derived from an EMBL/GenBank/DDBJ whole genome shotgun (WGS) entry which is preliminary data.</text>
</comment>
<evidence type="ECO:0000313" key="17">
    <source>
        <dbReference type="EMBL" id="GGB48574.1"/>
    </source>
</evidence>
<dbReference type="Gene3D" id="2.60.40.4070">
    <property type="match status" value="1"/>
</dbReference>
<feature type="active site" description="Charge relay system" evidence="8 9">
    <location>
        <position position="581"/>
    </location>
</feature>
<dbReference type="Gene3D" id="2.60.40.1710">
    <property type="entry name" value="Subtilisin-like superfamily"/>
    <property type="match status" value="1"/>
</dbReference>
<keyword evidence="18" id="KW-1185">Reference proteome</keyword>
<dbReference type="InterPro" id="IPR023828">
    <property type="entry name" value="Peptidase_S8_Ser-AS"/>
</dbReference>
<dbReference type="InterPro" id="IPR000209">
    <property type="entry name" value="Peptidase_S8/S53_dom"/>
</dbReference>
<dbReference type="Pfam" id="PF06280">
    <property type="entry name" value="fn3_5"/>
    <property type="match status" value="1"/>
</dbReference>
<dbReference type="PANTHER" id="PTHR43399:SF4">
    <property type="entry name" value="CELL WALL-ASSOCIATED PROTEASE"/>
    <property type="match status" value="1"/>
</dbReference>
<gene>
    <name evidence="17" type="ORF">GCM10011409_27670</name>
</gene>
<dbReference type="PROSITE" id="PS00136">
    <property type="entry name" value="SUBTILASE_ASP"/>
    <property type="match status" value="1"/>
</dbReference>
<reference evidence="17" key="2">
    <citation type="submission" date="2020-09" db="EMBL/GenBank/DDBJ databases">
        <authorList>
            <person name="Sun Q."/>
            <person name="Zhou Y."/>
        </authorList>
    </citation>
    <scope>NUCLEOTIDE SEQUENCE</scope>
    <source>
        <strain evidence="17">CGMCC 1.15454</strain>
    </source>
</reference>
<evidence type="ECO:0008006" key="19">
    <source>
        <dbReference type="Google" id="ProtNLM"/>
    </source>
</evidence>
<dbReference type="PROSITE" id="PS00138">
    <property type="entry name" value="SUBTILASE_SER"/>
    <property type="match status" value="1"/>
</dbReference>
<evidence type="ECO:0000256" key="4">
    <source>
        <dbReference type="ARBA" id="ARBA00022729"/>
    </source>
</evidence>
<keyword evidence="3 9" id="KW-0645">Protease</keyword>